<dbReference type="STRING" id="1852522.SAMN06295960_4143"/>
<dbReference type="SUPFAM" id="SSF88659">
    <property type="entry name" value="Sigma3 and sigma4 domains of RNA polymerase sigma factors"/>
    <property type="match status" value="1"/>
</dbReference>
<evidence type="ECO:0000313" key="2">
    <source>
        <dbReference type="Proteomes" id="UP000193834"/>
    </source>
</evidence>
<dbReference type="AlphaFoldDB" id="A0A1X7LRN5"/>
<organism evidence="1 2">
    <name type="scientific">Paenibacillus aquistagni</name>
    <dbReference type="NCBI Taxonomy" id="1852522"/>
    <lineage>
        <taxon>Bacteria</taxon>
        <taxon>Bacillati</taxon>
        <taxon>Bacillota</taxon>
        <taxon>Bacilli</taxon>
        <taxon>Bacillales</taxon>
        <taxon>Paenibacillaceae</taxon>
        <taxon>Paenibacillus</taxon>
    </lineage>
</organism>
<dbReference type="RefSeq" id="WP_085497567.1">
    <property type="nucleotide sequence ID" value="NZ_FXAZ01000007.1"/>
</dbReference>
<proteinExistence type="predicted"/>
<name>A0A1X7LRN5_9BACL</name>
<gene>
    <name evidence="1" type="ORF">SAMN06295960_4143</name>
</gene>
<dbReference type="EMBL" id="FXAZ01000007">
    <property type="protein sequence ID" value="SMG56485.1"/>
    <property type="molecule type" value="Genomic_DNA"/>
</dbReference>
<keyword evidence="2" id="KW-1185">Reference proteome</keyword>
<protein>
    <submittedName>
        <fullName evidence="1">Uncharacterized protein</fullName>
    </submittedName>
</protein>
<dbReference type="InterPro" id="IPR013324">
    <property type="entry name" value="RNA_pol_sigma_r3/r4-like"/>
</dbReference>
<dbReference type="Proteomes" id="UP000193834">
    <property type="component" value="Unassembled WGS sequence"/>
</dbReference>
<evidence type="ECO:0000313" key="1">
    <source>
        <dbReference type="EMBL" id="SMG56485.1"/>
    </source>
</evidence>
<reference evidence="1 2" key="1">
    <citation type="submission" date="2017-04" db="EMBL/GenBank/DDBJ databases">
        <authorList>
            <person name="Afonso C.L."/>
            <person name="Miller P.J."/>
            <person name="Scott M.A."/>
            <person name="Spackman E."/>
            <person name="Goraichik I."/>
            <person name="Dimitrov K.M."/>
            <person name="Suarez D.L."/>
            <person name="Swayne D.E."/>
        </authorList>
    </citation>
    <scope>NUCLEOTIDE SEQUENCE [LARGE SCALE GENOMIC DNA]</scope>
    <source>
        <strain evidence="1 2">11</strain>
    </source>
</reference>
<sequence>MVRKKLLIYNAYRADRDEILERLEQMDQDIQPRLSHMHGLPRGKGGLPRSSVEHAVINREETTQELNERLKRIEMHMKPIELALDSLSFVERSVITALYHSLQHNTYTEIAESLGFTVNELMRIKREALVKFGCVYGGYWLKAIG</sequence>
<accession>A0A1X7LRN5</accession>